<gene>
    <name evidence="2" type="ORF">QBC32DRAFT_201628</name>
</gene>
<dbReference type="Proteomes" id="UP001303222">
    <property type="component" value="Unassembled WGS sequence"/>
</dbReference>
<organism evidence="2 3">
    <name type="scientific">Pseudoneurospora amorphoporcata</name>
    <dbReference type="NCBI Taxonomy" id="241081"/>
    <lineage>
        <taxon>Eukaryota</taxon>
        <taxon>Fungi</taxon>
        <taxon>Dikarya</taxon>
        <taxon>Ascomycota</taxon>
        <taxon>Pezizomycotina</taxon>
        <taxon>Sordariomycetes</taxon>
        <taxon>Sordariomycetidae</taxon>
        <taxon>Sordariales</taxon>
        <taxon>Sordariaceae</taxon>
        <taxon>Pseudoneurospora</taxon>
    </lineage>
</organism>
<comment type="caution">
    <text evidence="2">The sequence shown here is derived from an EMBL/GenBank/DDBJ whole genome shotgun (WGS) entry which is preliminary data.</text>
</comment>
<feature type="chain" id="PRO_5043040624" description="Secreted protein" evidence="1">
    <location>
        <begin position="18"/>
        <end position="75"/>
    </location>
</feature>
<reference evidence="2" key="2">
    <citation type="submission" date="2023-06" db="EMBL/GenBank/DDBJ databases">
        <authorList>
            <consortium name="Lawrence Berkeley National Laboratory"/>
            <person name="Mondo S.J."/>
            <person name="Hensen N."/>
            <person name="Bonometti L."/>
            <person name="Westerberg I."/>
            <person name="Brannstrom I.O."/>
            <person name="Guillou S."/>
            <person name="Cros-Aarteil S."/>
            <person name="Calhoun S."/>
            <person name="Haridas S."/>
            <person name="Kuo A."/>
            <person name="Pangilinan J."/>
            <person name="Riley R."/>
            <person name="Labutti K."/>
            <person name="Andreopoulos B."/>
            <person name="Lipzen A."/>
            <person name="Chen C."/>
            <person name="Yanf M."/>
            <person name="Daum C."/>
            <person name="Ng V."/>
            <person name="Clum A."/>
            <person name="Steindorff A."/>
            <person name="Ohm R."/>
            <person name="Martin F."/>
            <person name="Silar P."/>
            <person name="Natvig D."/>
            <person name="Lalanne C."/>
            <person name="Gautier V."/>
            <person name="Ament-Velasquez S.L."/>
            <person name="Kruys A."/>
            <person name="Hutchinson M.I."/>
            <person name="Powell A.J."/>
            <person name="Barry K."/>
            <person name="Miller A.N."/>
            <person name="Grigoriev I.V."/>
            <person name="Debuchy R."/>
            <person name="Gladieux P."/>
            <person name="Thoren M.H."/>
            <person name="Johannesson H."/>
        </authorList>
    </citation>
    <scope>NUCLEOTIDE SEQUENCE</scope>
    <source>
        <strain evidence="2">CBS 626.80</strain>
    </source>
</reference>
<evidence type="ECO:0000313" key="2">
    <source>
        <dbReference type="EMBL" id="KAK3956979.1"/>
    </source>
</evidence>
<name>A0AAN6P3C4_9PEZI</name>
<reference evidence="2" key="1">
    <citation type="journal article" date="2023" name="Mol. Phylogenet. Evol.">
        <title>Genome-scale phylogeny and comparative genomics of the fungal order Sordariales.</title>
        <authorList>
            <person name="Hensen N."/>
            <person name="Bonometti L."/>
            <person name="Westerberg I."/>
            <person name="Brannstrom I.O."/>
            <person name="Guillou S."/>
            <person name="Cros-Aarteil S."/>
            <person name="Calhoun S."/>
            <person name="Haridas S."/>
            <person name="Kuo A."/>
            <person name="Mondo S."/>
            <person name="Pangilinan J."/>
            <person name="Riley R."/>
            <person name="LaButti K."/>
            <person name="Andreopoulos B."/>
            <person name="Lipzen A."/>
            <person name="Chen C."/>
            <person name="Yan M."/>
            <person name="Daum C."/>
            <person name="Ng V."/>
            <person name="Clum A."/>
            <person name="Steindorff A."/>
            <person name="Ohm R.A."/>
            <person name="Martin F."/>
            <person name="Silar P."/>
            <person name="Natvig D.O."/>
            <person name="Lalanne C."/>
            <person name="Gautier V."/>
            <person name="Ament-Velasquez S.L."/>
            <person name="Kruys A."/>
            <person name="Hutchinson M.I."/>
            <person name="Powell A.J."/>
            <person name="Barry K."/>
            <person name="Miller A.N."/>
            <person name="Grigoriev I.V."/>
            <person name="Debuchy R."/>
            <person name="Gladieux P."/>
            <person name="Hiltunen Thoren M."/>
            <person name="Johannesson H."/>
        </authorList>
    </citation>
    <scope>NUCLEOTIDE SEQUENCE</scope>
    <source>
        <strain evidence="2">CBS 626.80</strain>
    </source>
</reference>
<proteinExistence type="predicted"/>
<evidence type="ECO:0000313" key="3">
    <source>
        <dbReference type="Proteomes" id="UP001303222"/>
    </source>
</evidence>
<evidence type="ECO:0008006" key="4">
    <source>
        <dbReference type="Google" id="ProtNLM"/>
    </source>
</evidence>
<dbReference type="EMBL" id="MU859061">
    <property type="protein sequence ID" value="KAK3956979.1"/>
    <property type="molecule type" value="Genomic_DNA"/>
</dbReference>
<feature type="signal peptide" evidence="1">
    <location>
        <begin position="1"/>
        <end position="17"/>
    </location>
</feature>
<evidence type="ECO:0000256" key="1">
    <source>
        <dbReference type="SAM" id="SignalP"/>
    </source>
</evidence>
<keyword evidence="3" id="KW-1185">Reference proteome</keyword>
<accession>A0AAN6P3C4</accession>
<sequence>MLILFLHFGCFSSQLPSVPLVALPSISWMWLKCLHMSHDRTNRKRLGLDPPVVTEHLYGLGKPFNIRAQHEHSSF</sequence>
<dbReference type="AlphaFoldDB" id="A0AAN6P3C4"/>
<keyword evidence="1" id="KW-0732">Signal</keyword>
<protein>
    <recommendedName>
        <fullName evidence="4">Secreted protein</fullName>
    </recommendedName>
</protein>